<gene>
    <name evidence="2" type="ORF">C9374_006414</name>
</gene>
<dbReference type="GeneID" id="68098868"/>
<sequence>MTGFSVDHIATGHSWTEGSGKSWQQTQTGAATFQWVQEGTGRVAHGVAVQSKKDKQWHVHITFDNNTHWKLTPSADGNQLQGPSDAFTLKSTGAKSTFEKKDKIKPKLEGADYTENSGAVWHVTHHKGGSFEMVNQKDQRVCHGTVGKDQQKNHFVVYLEFPGNVTMRVETADLATLNLPNGDVFRRTSEGKKKEKKDKDEKKEKKEKKDKH</sequence>
<comment type="caution">
    <text evidence="2">The sequence shown here is derived from an EMBL/GenBank/DDBJ whole genome shotgun (WGS) entry which is preliminary data.</text>
</comment>
<dbReference type="Proteomes" id="UP000816034">
    <property type="component" value="Unassembled WGS sequence"/>
</dbReference>
<proteinExistence type="predicted"/>
<name>A0AA88KJD4_NAELO</name>
<protein>
    <submittedName>
        <fullName evidence="2">Uncharacterized protein</fullName>
    </submittedName>
</protein>
<keyword evidence="3" id="KW-1185">Reference proteome</keyword>
<feature type="region of interest" description="Disordered" evidence="1">
    <location>
        <begin position="1"/>
        <end position="22"/>
    </location>
</feature>
<feature type="compositionally biased region" description="Polar residues" evidence="1">
    <location>
        <begin position="13"/>
        <end position="22"/>
    </location>
</feature>
<evidence type="ECO:0000313" key="3">
    <source>
        <dbReference type="Proteomes" id="UP000816034"/>
    </source>
</evidence>
<reference evidence="2 3" key="1">
    <citation type="journal article" date="2018" name="BMC Genomics">
        <title>The genome of Naegleria lovaniensis, the basis for a comparative approach to unravel pathogenicity factors of the human pathogenic amoeba N. fowleri.</title>
        <authorList>
            <person name="Liechti N."/>
            <person name="Schurch N."/>
            <person name="Bruggmann R."/>
            <person name="Wittwer M."/>
        </authorList>
    </citation>
    <scope>NUCLEOTIDE SEQUENCE [LARGE SCALE GENOMIC DNA]</scope>
    <source>
        <strain evidence="2 3">ATCC 30569</strain>
    </source>
</reference>
<feature type="compositionally biased region" description="Basic and acidic residues" evidence="1">
    <location>
        <begin position="184"/>
        <end position="204"/>
    </location>
</feature>
<feature type="region of interest" description="Disordered" evidence="1">
    <location>
        <begin position="180"/>
        <end position="212"/>
    </location>
</feature>
<evidence type="ECO:0000313" key="2">
    <source>
        <dbReference type="EMBL" id="KAG2381425.1"/>
    </source>
</evidence>
<dbReference type="AlphaFoldDB" id="A0AA88KJD4"/>
<dbReference type="EMBL" id="PYSW02000027">
    <property type="protein sequence ID" value="KAG2381425.1"/>
    <property type="molecule type" value="Genomic_DNA"/>
</dbReference>
<evidence type="ECO:0000256" key="1">
    <source>
        <dbReference type="SAM" id="MobiDB-lite"/>
    </source>
</evidence>
<accession>A0AA88KJD4</accession>
<organism evidence="2 3">
    <name type="scientific">Naegleria lovaniensis</name>
    <name type="common">Amoeba</name>
    <dbReference type="NCBI Taxonomy" id="51637"/>
    <lineage>
        <taxon>Eukaryota</taxon>
        <taxon>Discoba</taxon>
        <taxon>Heterolobosea</taxon>
        <taxon>Tetramitia</taxon>
        <taxon>Eutetramitia</taxon>
        <taxon>Vahlkampfiidae</taxon>
        <taxon>Naegleria</taxon>
    </lineage>
</organism>
<dbReference type="RefSeq" id="XP_044547105.1">
    <property type="nucleotide sequence ID" value="XM_044696272.1"/>
</dbReference>